<dbReference type="Proteomes" id="UP000314294">
    <property type="component" value="Unassembled WGS sequence"/>
</dbReference>
<accession>A0A4Z2H352</accession>
<evidence type="ECO:0000256" key="1">
    <source>
        <dbReference type="SAM" id="MobiDB-lite"/>
    </source>
</evidence>
<gene>
    <name evidence="2" type="ORF">EYF80_030479</name>
</gene>
<name>A0A4Z2H352_9TELE</name>
<feature type="compositionally biased region" description="Basic and acidic residues" evidence="1">
    <location>
        <begin position="195"/>
        <end position="206"/>
    </location>
</feature>
<feature type="region of interest" description="Disordered" evidence="1">
    <location>
        <begin position="174"/>
        <end position="206"/>
    </location>
</feature>
<reference evidence="2 3" key="1">
    <citation type="submission" date="2019-03" db="EMBL/GenBank/DDBJ databases">
        <title>First draft genome of Liparis tanakae, snailfish: a comprehensive survey of snailfish specific genes.</title>
        <authorList>
            <person name="Kim W."/>
            <person name="Song I."/>
            <person name="Jeong J.-H."/>
            <person name="Kim D."/>
            <person name="Kim S."/>
            <person name="Ryu S."/>
            <person name="Song J.Y."/>
            <person name="Lee S.K."/>
        </authorList>
    </citation>
    <scope>NUCLEOTIDE SEQUENCE [LARGE SCALE GENOMIC DNA]</scope>
    <source>
        <tissue evidence="2">Muscle</tissue>
    </source>
</reference>
<sequence length="426" mass="47147">MLHKERQSGFYSVSFPFPFSCSTWPIISSRTRSEALSEGQVNCSVLGILGRIPERSALPSTTLRAACNFLLQGLEDDVLQVQIHSFLVHLNHLLRSASLLFYHYDILRTLAVDTCTHLSEDLVFFSASALLYLPPPALLGLSEAAVSFRQQCEGVDPALLLEMNQLLGQGVEQPLELGTDNSGPRSLRPRGLGRGTERRRPCRRSKDNVLERRETFADLWWLLHSGSDRTSSRLLLLDKQPQRLLILTLLVLYQGLRSNDGYRLSNSSLQAFLLEKASLRLRGARRSFSTLRRASCSLGATTGKQRARTEGRLLTDSSLGYTGMAGGGRQNTTWPTADSGRPTGEGWPPKLVWLVPARSFPLLPGLQADRDLREGQLLQGLSALLRVASPAAVDEGRYRVCRLQLNGVPGVTLRLDLAWSTSEDTV</sequence>
<comment type="caution">
    <text evidence="2">The sequence shown here is derived from an EMBL/GenBank/DDBJ whole genome shotgun (WGS) entry which is preliminary data.</text>
</comment>
<keyword evidence="3" id="KW-1185">Reference proteome</keyword>
<dbReference type="AlphaFoldDB" id="A0A4Z2H352"/>
<organism evidence="2 3">
    <name type="scientific">Liparis tanakae</name>
    <name type="common">Tanaka's snailfish</name>
    <dbReference type="NCBI Taxonomy" id="230148"/>
    <lineage>
        <taxon>Eukaryota</taxon>
        <taxon>Metazoa</taxon>
        <taxon>Chordata</taxon>
        <taxon>Craniata</taxon>
        <taxon>Vertebrata</taxon>
        <taxon>Euteleostomi</taxon>
        <taxon>Actinopterygii</taxon>
        <taxon>Neopterygii</taxon>
        <taxon>Teleostei</taxon>
        <taxon>Neoteleostei</taxon>
        <taxon>Acanthomorphata</taxon>
        <taxon>Eupercaria</taxon>
        <taxon>Perciformes</taxon>
        <taxon>Cottioidei</taxon>
        <taxon>Cottales</taxon>
        <taxon>Liparidae</taxon>
        <taxon>Liparis</taxon>
    </lineage>
</organism>
<evidence type="ECO:0000313" key="3">
    <source>
        <dbReference type="Proteomes" id="UP000314294"/>
    </source>
</evidence>
<evidence type="ECO:0000313" key="2">
    <source>
        <dbReference type="EMBL" id="TNN59292.1"/>
    </source>
</evidence>
<dbReference type="EMBL" id="SRLO01000359">
    <property type="protein sequence ID" value="TNN59292.1"/>
    <property type="molecule type" value="Genomic_DNA"/>
</dbReference>
<proteinExistence type="predicted"/>
<protein>
    <submittedName>
        <fullName evidence="2">Uncharacterized protein</fullName>
    </submittedName>
</protein>